<dbReference type="AlphaFoldDB" id="B0DEQ3"/>
<dbReference type="EMBL" id="DS547106">
    <property type="protein sequence ID" value="EDR06980.1"/>
    <property type="molecule type" value="Genomic_DNA"/>
</dbReference>
<feature type="region of interest" description="Disordered" evidence="1">
    <location>
        <begin position="507"/>
        <end position="526"/>
    </location>
</feature>
<sequence length="526" mass="58636">MATVSRPCLPQELVDTVINWLSDDVESLRASSLVSRRFVALSQKHLFSTIALRSEPQCRLYLPFIAQEAPTQSPTSRIIAKFTDLLESSPHLASYVHSLVLSDDLSETGHTLNPVSTWLSIGTSQCLVAILPRLRKLQTFHIQGVWQYSTAWSHFNAHLRNAMMNMFRLKSLSSLSIHWIHNFPLAMLRSCSQLKHLDLRLPSVSDDLDGERESQEFLRTALENTTDDAGQPRPQLESLTLSCSLFVLDWFIRHADSIFDLTHIRNLAFPGPSKGDVLCKYIWSIIQTCSGSLEHLALWPSNSVNTSVSMSAVLEKMDLTICTNLHSFDIFLNFDDDIECMGPRLNTPAKTIDWMCEILGKIPHLRGIGKVALRCYTHHYEGADGLLLRDLSSLSKVDDFLSEYPEALERVCLLVANSRLPVPEVLETMEGYLPRLCAKGIVSSELVDGGPKGLKTIEERCDTVHTVALGSLRVLPRRSRDFLDSAIGVALILNLGVLSVQNDQSWDSEAGKCTDHSASSPRTSGI</sequence>
<dbReference type="Proteomes" id="UP000001194">
    <property type="component" value="Unassembled WGS sequence"/>
</dbReference>
<evidence type="ECO:0000313" key="3">
    <source>
        <dbReference type="Proteomes" id="UP000001194"/>
    </source>
</evidence>
<dbReference type="GeneID" id="6077917"/>
<evidence type="ECO:0000256" key="1">
    <source>
        <dbReference type="SAM" id="MobiDB-lite"/>
    </source>
</evidence>
<organism evidence="3">
    <name type="scientific">Laccaria bicolor (strain S238N-H82 / ATCC MYA-4686)</name>
    <name type="common">Bicoloured deceiver</name>
    <name type="synonym">Laccaria laccata var. bicolor</name>
    <dbReference type="NCBI Taxonomy" id="486041"/>
    <lineage>
        <taxon>Eukaryota</taxon>
        <taxon>Fungi</taxon>
        <taxon>Dikarya</taxon>
        <taxon>Basidiomycota</taxon>
        <taxon>Agaricomycotina</taxon>
        <taxon>Agaricomycetes</taxon>
        <taxon>Agaricomycetidae</taxon>
        <taxon>Agaricales</taxon>
        <taxon>Agaricineae</taxon>
        <taxon>Hydnangiaceae</taxon>
        <taxon>Laccaria</taxon>
    </lineage>
</organism>
<name>B0DEQ3_LACBS</name>
<evidence type="ECO:0000313" key="2">
    <source>
        <dbReference type="EMBL" id="EDR06980.1"/>
    </source>
</evidence>
<feature type="compositionally biased region" description="Polar residues" evidence="1">
    <location>
        <begin position="516"/>
        <end position="526"/>
    </location>
</feature>
<accession>B0DEQ3</accession>
<keyword evidence="3" id="KW-1185">Reference proteome</keyword>
<dbReference type="Gene3D" id="3.80.10.10">
    <property type="entry name" value="Ribonuclease Inhibitor"/>
    <property type="match status" value="1"/>
</dbReference>
<reference evidence="2 3" key="1">
    <citation type="journal article" date="2008" name="Nature">
        <title>The genome of Laccaria bicolor provides insights into mycorrhizal symbiosis.</title>
        <authorList>
            <person name="Martin F."/>
            <person name="Aerts A."/>
            <person name="Ahren D."/>
            <person name="Brun A."/>
            <person name="Danchin E.G.J."/>
            <person name="Duchaussoy F."/>
            <person name="Gibon J."/>
            <person name="Kohler A."/>
            <person name="Lindquist E."/>
            <person name="Pereda V."/>
            <person name="Salamov A."/>
            <person name="Shapiro H.J."/>
            <person name="Wuyts J."/>
            <person name="Blaudez D."/>
            <person name="Buee M."/>
            <person name="Brokstein P."/>
            <person name="Canbaeck B."/>
            <person name="Cohen D."/>
            <person name="Courty P.E."/>
            <person name="Coutinho P.M."/>
            <person name="Delaruelle C."/>
            <person name="Detter J.C."/>
            <person name="Deveau A."/>
            <person name="DiFazio S."/>
            <person name="Duplessis S."/>
            <person name="Fraissinet-Tachet L."/>
            <person name="Lucic E."/>
            <person name="Frey-Klett P."/>
            <person name="Fourrey C."/>
            <person name="Feussner I."/>
            <person name="Gay G."/>
            <person name="Grimwood J."/>
            <person name="Hoegger P.J."/>
            <person name="Jain P."/>
            <person name="Kilaru S."/>
            <person name="Labbe J."/>
            <person name="Lin Y.C."/>
            <person name="Legue V."/>
            <person name="Le Tacon F."/>
            <person name="Marmeisse R."/>
            <person name="Melayah D."/>
            <person name="Montanini B."/>
            <person name="Muratet M."/>
            <person name="Nehls U."/>
            <person name="Niculita-Hirzel H."/>
            <person name="Oudot-Le Secq M.P."/>
            <person name="Peter M."/>
            <person name="Quesneville H."/>
            <person name="Rajashekar B."/>
            <person name="Reich M."/>
            <person name="Rouhier N."/>
            <person name="Schmutz J."/>
            <person name="Yin T."/>
            <person name="Chalot M."/>
            <person name="Henrissat B."/>
            <person name="Kuees U."/>
            <person name="Lucas S."/>
            <person name="Van de Peer Y."/>
            <person name="Podila G.K."/>
            <person name="Polle A."/>
            <person name="Pukkila P.J."/>
            <person name="Richardson P.M."/>
            <person name="Rouze P."/>
            <person name="Sanders I.R."/>
            <person name="Stajich J.E."/>
            <person name="Tunlid A."/>
            <person name="Tuskan G."/>
            <person name="Grigoriev I.V."/>
        </authorList>
    </citation>
    <scope>NUCLEOTIDE SEQUENCE [LARGE SCALE GENOMIC DNA]</scope>
    <source>
        <strain evidence="3">S238N-H82 / ATCC MYA-4686</strain>
    </source>
</reference>
<dbReference type="InterPro" id="IPR032675">
    <property type="entry name" value="LRR_dom_sf"/>
</dbReference>
<protein>
    <submittedName>
        <fullName evidence="2">Predicted protein</fullName>
    </submittedName>
</protein>
<proteinExistence type="predicted"/>
<dbReference type="HOGENOM" id="CLU_517841_0_0_1"/>
<dbReference type="RefSeq" id="XP_001882353.1">
    <property type="nucleotide sequence ID" value="XM_001882318.1"/>
</dbReference>
<gene>
    <name evidence="2" type="ORF">LACBIDRAFT_328386</name>
</gene>
<dbReference type="SUPFAM" id="SSF52047">
    <property type="entry name" value="RNI-like"/>
    <property type="match status" value="1"/>
</dbReference>
<dbReference type="KEGG" id="lbc:LACBIDRAFT_328386"/>
<dbReference type="InParanoid" id="B0DEQ3"/>
<dbReference type="OrthoDB" id="2945755at2759"/>